<dbReference type="RefSeq" id="WP_311627536.1">
    <property type="nucleotide sequence ID" value="NZ_JAVRFE010000069.1"/>
</dbReference>
<feature type="compositionally biased region" description="Gly residues" evidence="1">
    <location>
        <begin position="12"/>
        <end position="22"/>
    </location>
</feature>
<feature type="transmembrane region" description="Helical" evidence="2">
    <location>
        <begin position="70"/>
        <end position="90"/>
    </location>
</feature>
<evidence type="ECO:0000256" key="2">
    <source>
        <dbReference type="SAM" id="Phobius"/>
    </source>
</evidence>
<feature type="region of interest" description="Disordered" evidence="1">
    <location>
        <begin position="180"/>
        <end position="204"/>
    </location>
</feature>
<name>A0ABU2TI48_9ACTN</name>
<evidence type="ECO:0008006" key="5">
    <source>
        <dbReference type="Google" id="ProtNLM"/>
    </source>
</evidence>
<keyword evidence="2" id="KW-1133">Transmembrane helix</keyword>
<accession>A0ABU2TI48</accession>
<feature type="region of interest" description="Disordered" evidence="1">
    <location>
        <begin position="1"/>
        <end position="50"/>
    </location>
</feature>
<proteinExistence type="predicted"/>
<evidence type="ECO:0000313" key="4">
    <source>
        <dbReference type="Proteomes" id="UP001180551"/>
    </source>
</evidence>
<gene>
    <name evidence="3" type="ORF">RM550_33660</name>
</gene>
<evidence type="ECO:0000256" key="1">
    <source>
        <dbReference type="SAM" id="MobiDB-lite"/>
    </source>
</evidence>
<keyword evidence="2" id="KW-0472">Membrane</keyword>
<reference evidence="3" key="1">
    <citation type="submission" date="2024-05" db="EMBL/GenBank/DDBJ databases">
        <title>30 novel species of actinomycetes from the DSMZ collection.</title>
        <authorList>
            <person name="Nouioui I."/>
        </authorList>
    </citation>
    <scope>NUCLEOTIDE SEQUENCE</scope>
    <source>
        <strain evidence="3">DSM 41527</strain>
    </source>
</reference>
<dbReference type="EMBL" id="JAVRFE010000069">
    <property type="protein sequence ID" value="MDT0460616.1"/>
    <property type="molecule type" value="Genomic_DNA"/>
</dbReference>
<keyword evidence="4" id="KW-1185">Reference proteome</keyword>
<protein>
    <recommendedName>
        <fullName evidence="5">EamA/RhaT family transporter</fullName>
    </recommendedName>
</protein>
<dbReference type="Proteomes" id="UP001180551">
    <property type="component" value="Unassembled WGS sequence"/>
</dbReference>
<organism evidence="3 4">
    <name type="scientific">Streptomyces mooreae</name>
    <dbReference type="NCBI Taxonomy" id="3075523"/>
    <lineage>
        <taxon>Bacteria</taxon>
        <taxon>Bacillati</taxon>
        <taxon>Actinomycetota</taxon>
        <taxon>Actinomycetes</taxon>
        <taxon>Kitasatosporales</taxon>
        <taxon>Streptomycetaceae</taxon>
        <taxon>Streptomyces</taxon>
    </lineage>
</organism>
<keyword evidence="2" id="KW-0812">Transmembrane</keyword>
<feature type="compositionally biased region" description="Basic and acidic residues" evidence="1">
    <location>
        <begin position="24"/>
        <end position="41"/>
    </location>
</feature>
<comment type="caution">
    <text evidence="3">The sequence shown here is derived from an EMBL/GenBank/DDBJ whole genome shotgun (WGS) entry which is preliminary data.</text>
</comment>
<feature type="transmembrane region" description="Helical" evidence="2">
    <location>
        <begin position="96"/>
        <end position="119"/>
    </location>
</feature>
<sequence length="204" mass="21356">MSDDQTPAGSPEPGGSGGGVPERGGPERDGPKGGGPERDGPKGGGPEPAEIRFFGTTWVHHDGGYGLRRAGVAVGSLALAAAGALVLRFAFQGLEIAAVGPFVGILVVAGFAICSALAFRRTWDGFVRRPDPAARSAADTSSQGLMLIGFIGSLLAYFCRSLVEAPGEKLHRAEYTAARERYERRRGARTGNPAAKKSRPKKRR</sequence>
<evidence type="ECO:0000313" key="3">
    <source>
        <dbReference type="EMBL" id="MDT0460616.1"/>
    </source>
</evidence>